<evidence type="ECO:0000313" key="2">
    <source>
        <dbReference type="EMBL" id="NDY42555.1"/>
    </source>
</evidence>
<protein>
    <submittedName>
        <fullName evidence="2">Zinc ribbon domain-containing protein</fullName>
    </submittedName>
</protein>
<sequence length="66" mass="7109">MPIYEFACRKCGQKFETFVLSFRDLKEVCCPHCGSEKVQKVMSAFSRCASSGLGGGCGGGSTSRFT</sequence>
<dbReference type="InterPro" id="IPR013429">
    <property type="entry name" value="Regulatory_FmdB_Zinc_ribbon"/>
</dbReference>
<comment type="caution">
    <text evidence="2">The sequence shown here is derived from an EMBL/GenBank/DDBJ whole genome shotgun (WGS) entry which is preliminary data.</text>
</comment>
<accession>A0A6N9TMT2</accession>
<evidence type="ECO:0000259" key="1">
    <source>
        <dbReference type="SMART" id="SM00834"/>
    </source>
</evidence>
<dbReference type="Pfam" id="PF09723">
    <property type="entry name" value="Zn_ribbon_8"/>
    <property type="match status" value="1"/>
</dbReference>
<dbReference type="SMART" id="SM00834">
    <property type="entry name" value="CxxC_CXXC_SSSS"/>
    <property type="match status" value="1"/>
</dbReference>
<dbReference type="AlphaFoldDB" id="A0A6N9TMT2"/>
<evidence type="ECO:0000313" key="3">
    <source>
        <dbReference type="Proteomes" id="UP000469346"/>
    </source>
</evidence>
<gene>
    <name evidence="2" type="ORF">G3N55_06830</name>
</gene>
<feature type="domain" description="Putative regulatory protein FmdB zinc ribbon" evidence="1">
    <location>
        <begin position="1"/>
        <end position="43"/>
    </location>
</feature>
<organism evidence="2 3">
    <name type="scientific">Dissulfurirhabdus thermomarina</name>
    <dbReference type="NCBI Taxonomy" id="1765737"/>
    <lineage>
        <taxon>Bacteria</taxon>
        <taxon>Deltaproteobacteria</taxon>
        <taxon>Dissulfurirhabdaceae</taxon>
        <taxon>Dissulfurirhabdus</taxon>
    </lineage>
</organism>
<proteinExistence type="predicted"/>
<dbReference type="NCBIfam" id="TIGR02605">
    <property type="entry name" value="CxxC_CxxC_SSSS"/>
    <property type="match status" value="1"/>
</dbReference>
<name>A0A6N9TMT2_DISTH</name>
<dbReference type="EMBL" id="JAAGRR010000065">
    <property type="protein sequence ID" value="NDY42555.1"/>
    <property type="molecule type" value="Genomic_DNA"/>
</dbReference>
<dbReference type="RefSeq" id="WP_163298693.1">
    <property type="nucleotide sequence ID" value="NZ_JAAGRR010000065.1"/>
</dbReference>
<keyword evidence="3" id="KW-1185">Reference proteome</keyword>
<dbReference type="Proteomes" id="UP000469346">
    <property type="component" value="Unassembled WGS sequence"/>
</dbReference>
<reference evidence="2 3" key="1">
    <citation type="submission" date="2020-02" db="EMBL/GenBank/DDBJ databases">
        <title>Comparative genomics of sulfur disproportionating microorganisms.</title>
        <authorList>
            <person name="Ward L.M."/>
            <person name="Bertran E."/>
            <person name="Johnston D.T."/>
        </authorList>
    </citation>
    <scope>NUCLEOTIDE SEQUENCE [LARGE SCALE GENOMIC DNA]</scope>
    <source>
        <strain evidence="2 3">DSM 100025</strain>
    </source>
</reference>